<keyword evidence="3" id="KW-0547">Nucleotide-binding</keyword>
<evidence type="ECO:0000259" key="9">
    <source>
        <dbReference type="Pfam" id="PF23247"/>
    </source>
</evidence>
<dbReference type="InterPro" id="IPR032675">
    <property type="entry name" value="LRR_dom_sf"/>
</dbReference>
<reference evidence="12" key="1">
    <citation type="journal article" date="2017" name="Nature">
        <title>The genome of Chenopodium quinoa.</title>
        <authorList>
            <person name="Jarvis D.E."/>
            <person name="Ho Y.S."/>
            <person name="Lightfoot D.J."/>
            <person name="Schmoeckel S.M."/>
            <person name="Li B."/>
            <person name="Borm T.J.A."/>
            <person name="Ohyanagi H."/>
            <person name="Mineta K."/>
            <person name="Michell C.T."/>
            <person name="Saber N."/>
            <person name="Kharbatia N.M."/>
            <person name="Rupper R.R."/>
            <person name="Sharp A.R."/>
            <person name="Dally N."/>
            <person name="Boughton B.A."/>
            <person name="Woo Y.H."/>
            <person name="Gao G."/>
            <person name="Schijlen E.G.W.M."/>
            <person name="Guo X."/>
            <person name="Momin A.A."/>
            <person name="Negrao S."/>
            <person name="Al-Babili S."/>
            <person name="Gehring C."/>
            <person name="Roessner U."/>
            <person name="Jung C."/>
            <person name="Murphy K."/>
            <person name="Arold S.T."/>
            <person name="Gojobori T."/>
            <person name="van der Linden C.G."/>
            <person name="van Loo E.N."/>
            <person name="Jellen E.N."/>
            <person name="Maughan P.J."/>
            <person name="Tester M."/>
        </authorList>
    </citation>
    <scope>NUCLEOTIDE SEQUENCE [LARGE SCALE GENOMIC DNA]</scope>
    <source>
        <strain evidence="12">cv. PI 614886</strain>
    </source>
</reference>
<dbReference type="InterPro" id="IPR058922">
    <property type="entry name" value="WHD_DRP"/>
</dbReference>
<proteinExistence type="predicted"/>
<keyword evidence="13" id="KW-1185">Reference proteome</keyword>
<dbReference type="OMA" id="WSANEDW"/>
<evidence type="ECO:0000256" key="4">
    <source>
        <dbReference type="ARBA" id="ARBA00022821"/>
    </source>
</evidence>
<dbReference type="Gene3D" id="1.10.10.10">
    <property type="entry name" value="Winged helix-like DNA-binding domain superfamily/Winged helix DNA-binding domain"/>
    <property type="match status" value="1"/>
</dbReference>
<dbReference type="InterPro" id="IPR042197">
    <property type="entry name" value="Apaf_helical"/>
</dbReference>
<keyword evidence="6" id="KW-0175">Coiled coil</keyword>
<dbReference type="AlphaFoldDB" id="A0A803LUY8"/>
<dbReference type="Pfam" id="PF23247">
    <property type="entry name" value="LRR_RPS2"/>
    <property type="match status" value="1"/>
</dbReference>
<evidence type="ECO:0000313" key="13">
    <source>
        <dbReference type="Proteomes" id="UP000596660"/>
    </source>
</evidence>
<dbReference type="InterPro" id="IPR001611">
    <property type="entry name" value="Leu-rich_rpt"/>
</dbReference>
<keyword evidence="1" id="KW-0433">Leucine-rich repeat</keyword>
<dbReference type="EnsemblPlants" id="AUR62019032-RA">
    <property type="protein sequence ID" value="AUR62019032-RA:cds"/>
    <property type="gene ID" value="AUR62019032"/>
</dbReference>
<evidence type="ECO:0000256" key="2">
    <source>
        <dbReference type="ARBA" id="ARBA00022737"/>
    </source>
</evidence>
<dbReference type="Pfam" id="PF18052">
    <property type="entry name" value="Rx_N"/>
    <property type="match status" value="1"/>
</dbReference>
<dbReference type="PROSITE" id="PS51450">
    <property type="entry name" value="LRR"/>
    <property type="match status" value="1"/>
</dbReference>
<dbReference type="FunFam" id="1.10.10.10:FF:000322">
    <property type="entry name" value="Probable disease resistance protein At1g63360"/>
    <property type="match status" value="1"/>
</dbReference>
<keyword evidence="4" id="KW-0611">Plant defense</keyword>
<dbReference type="InterPro" id="IPR041118">
    <property type="entry name" value="Rx_N"/>
</dbReference>
<dbReference type="GO" id="GO:0043531">
    <property type="term" value="F:ADP binding"/>
    <property type="evidence" value="ECO:0007669"/>
    <property type="project" value="InterPro"/>
</dbReference>
<dbReference type="GO" id="GO:0006952">
    <property type="term" value="P:defense response"/>
    <property type="evidence" value="ECO:0007669"/>
    <property type="project" value="UniProtKB-KW"/>
</dbReference>
<evidence type="ECO:0000259" key="8">
    <source>
        <dbReference type="Pfam" id="PF18052"/>
    </source>
</evidence>
<reference evidence="12" key="2">
    <citation type="submission" date="2021-03" db="UniProtKB">
        <authorList>
            <consortium name="EnsemblPlants"/>
        </authorList>
    </citation>
    <scope>IDENTIFICATION</scope>
</reference>
<evidence type="ECO:0000259" key="7">
    <source>
        <dbReference type="Pfam" id="PF00931"/>
    </source>
</evidence>
<evidence type="ECO:0000313" key="12">
    <source>
        <dbReference type="EnsemblPlants" id="AUR62019032-RA:cds"/>
    </source>
</evidence>
<dbReference type="Gene3D" id="1.10.8.430">
    <property type="entry name" value="Helical domain of apoptotic protease-activating factors"/>
    <property type="match status" value="1"/>
</dbReference>
<evidence type="ECO:0000259" key="11">
    <source>
        <dbReference type="Pfam" id="PF25019"/>
    </source>
</evidence>
<feature type="domain" description="Disease resistance protein At4g27190-like leucine-rich repeats" evidence="9">
    <location>
        <begin position="817"/>
        <end position="936"/>
    </location>
</feature>
<evidence type="ECO:0000256" key="1">
    <source>
        <dbReference type="ARBA" id="ARBA00022614"/>
    </source>
</evidence>
<dbReference type="Gene3D" id="1.20.5.4130">
    <property type="match status" value="1"/>
</dbReference>
<dbReference type="GO" id="GO:0005524">
    <property type="term" value="F:ATP binding"/>
    <property type="evidence" value="ECO:0007669"/>
    <property type="project" value="UniProtKB-KW"/>
</dbReference>
<name>A0A803LUY8_CHEQI</name>
<feature type="domain" description="NB-ARC" evidence="7">
    <location>
        <begin position="215"/>
        <end position="353"/>
    </location>
</feature>
<dbReference type="Pfam" id="PF00931">
    <property type="entry name" value="NB-ARC"/>
    <property type="match status" value="1"/>
</dbReference>
<feature type="coiled-coil region" evidence="6">
    <location>
        <begin position="673"/>
        <end position="700"/>
    </location>
</feature>
<evidence type="ECO:0000259" key="10">
    <source>
        <dbReference type="Pfam" id="PF23559"/>
    </source>
</evidence>
<evidence type="ECO:0000256" key="5">
    <source>
        <dbReference type="ARBA" id="ARBA00022840"/>
    </source>
</evidence>
<dbReference type="SUPFAM" id="SSF52058">
    <property type="entry name" value="L domain-like"/>
    <property type="match status" value="2"/>
</dbReference>
<dbReference type="PANTHER" id="PTHR36766">
    <property type="entry name" value="PLANT BROAD-SPECTRUM MILDEW RESISTANCE PROTEIN RPW8"/>
    <property type="match status" value="1"/>
</dbReference>
<dbReference type="Gene3D" id="3.80.10.10">
    <property type="entry name" value="Ribonuclease Inhibitor"/>
    <property type="match status" value="3"/>
</dbReference>
<dbReference type="PRINTS" id="PR00364">
    <property type="entry name" value="DISEASERSIST"/>
</dbReference>
<keyword evidence="5" id="KW-0067">ATP-binding</keyword>
<dbReference type="GO" id="GO:0051707">
    <property type="term" value="P:response to other organism"/>
    <property type="evidence" value="ECO:0007669"/>
    <property type="project" value="UniProtKB-ARBA"/>
</dbReference>
<dbReference type="Gramene" id="AUR62019032-RA">
    <property type="protein sequence ID" value="AUR62019032-RA:cds"/>
    <property type="gene ID" value="AUR62019032"/>
</dbReference>
<dbReference type="Pfam" id="PF00560">
    <property type="entry name" value="LRR_1"/>
    <property type="match status" value="1"/>
</dbReference>
<dbReference type="InterPro" id="IPR056789">
    <property type="entry name" value="LRR_R13L1-DRL21"/>
</dbReference>
<dbReference type="InterPro" id="IPR057135">
    <property type="entry name" value="At4g27190-like_LRR"/>
</dbReference>
<evidence type="ECO:0000256" key="6">
    <source>
        <dbReference type="SAM" id="Coils"/>
    </source>
</evidence>
<dbReference type="Gene3D" id="3.40.50.300">
    <property type="entry name" value="P-loop containing nucleotide triphosphate hydrolases"/>
    <property type="match status" value="1"/>
</dbReference>
<organism evidence="12 13">
    <name type="scientific">Chenopodium quinoa</name>
    <name type="common">Quinoa</name>
    <dbReference type="NCBI Taxonomy" id="63459"/>
    <lineage>
        <taxon>Eukaryota</taxon>
        <taxon>Viridiplantae</taxon>
        <taxon>Streptophyta</taxon>
        <taxon>Embryophyta</taxon>
        <taxon>Tracheophyta</taxon>
        <taxon>Spermatophyta</taxon>
        <taxon>Magnoliopsida</taxon>
        <taxon>eudicotyledons</taxon>
        <taxon>Gunneridae</taxon>
        <taxon>Pentapetalae</taxon>
        <taxon>Caryophyllales</taxon>
        <taxon>Chenopodiaceae</taxon>
        <taxon>Chenopodioideae</taxon>
        <taxon>Atripliceae</taxon>
        <taxon>Chenopodium</taxon>
    </lineage>
</organism>
<keyword evidence="2" id="KW-0677">Repeat</keyword>
<dbReference type="InterPro" id="IPR027417">
    <property type="entry name" value="P-loop_NTPase"/>
</dbReference>
<dbReference type="InterPro" id="IPR002182">
    <property type="entry name" value="NB-ARC"/>
</dbReference>
<feature type="domain" description="Disease resistance protein winged helix" evidence="10">
    <location>
        <begin position="448"/>
        <end position="520"/>
    </location>
</feature>
<feature type="domain" description="Disease resistance N-terminal" evidence="8">
    <location>
        <begin position="15"/>
        <end position="103"/>
    </location>
</feature>
<dbReference type="Pfam" id="PF25019">
    <property type="entry name" value="LRR_R13L1-DRL21"/>
    <property type="match status" value="1"/>
</dbReference>
<evidence type="ECO:0000256" key="3">
    <source>
        <dbReference type="ARBA" id="ARBA00022741"/>
    </source>
</evidence>
<dbReference type="InterPro" id="IPR036388">
    <property type="entry name" value="WH-like_DNA-bd_sf"/>
</dbReference>
<sequence length="1049" mass="120756">MAVAEAIAIEAAKAMIQLMAARPLEEQRLAWGFKDHLRKLNTKLNYIKAFLNDMGSAKKEIEVQLVNCWLQNIKDVVYFAQDIMDEYAYEILRRKLELNSNASRKRLRLHNVMFKRSNRIKFRYRMTRKVTEILAKFDELENDAKNYGLKAVKLATDARTSTYNDDNMNEYYCMLKQARQNAGVEDASEFVGRKIDEEKLLQMICSSPEKVILACLGKTTLARRLYNNEQVIRHFAKRIWVSMSEDFDAKRVLKEMVECPSKKTYLTSTHAIINQLQEEIKSSKFLLVLDDVWNKNDDMWSSLHRLLQRIGNSAHSVILITTRSNEVAMEAKAHTHLMSGLSDEESWALFKQQFRARETLLNVPCFEEVGRTIVEKCKGVPLAIKMMGRSLESKRYLYEWEKIEKSELWHVEYATKNRKGSHILPSLMLSFHHLPSLSLKQCFAYCAIFRKDFPMEKGDLIALWMAQGFLHKHETSLTMEEIGEEFLEILSKNLFLEGKESEKTGRMISYKMHDLVHDLAVYVLQISTKRLRTINLWAGFPGNLFTVRYLRTLITDGIDLRIVPASIGKLKLLKYLDLSNNPFKKLPESITKLYQLQTLKLTGCKELTELPNELHKLVNLRHIMTTDHSVFASEGLRQLTCLQTLPDLALRDGEGWNIDELGSLHEARDGLSISGLEHVKSEAEARKVELRKKVKLLRLHLVWSGNRVDSNTDTDEEVLTGLEPHLGIIALAIVGFNAEKFPSWMMRMAVKSGAPRSKILPLSNLKEIKLVDCRRCRFLPTLGQLPFLKYLYLDKLAVERIDDHFYVSDQDLHKQIEKLFPALRELQIWNFDSLTEWMQPSPTLGAITFPCLEILEVMNCPLLETIPALKFESLKRLRIQEFPGTQSLDSVISYSSSLTSLEVCEILKMKRLPQEVSSFTNLQKLNVWGCQELESLPNGLPASLKTLDIRQCPALASLPDDLFRNLLSLCKLSIFRCSRLKRISTSLQECASLKELNIKQCPSIEGSQTDLSKLIGLEELWVNEAGEYNFHTTSTATFYISNGVEYWWI</sequence>
<dbReference type="Pfam" id="PF23559">
    <property type="entry name" value="WHD_DRP"/>
    <property type="match status" value="1"/>
</dbReference>
<accession>A0A803LUY8</accession>
<dbReference type="Proteomes" id="UP000596660">
    <property type="component" value="Unplaced"/>
</dbReference>
<dbReference type="SUPFAM" id="SSF52540">
    <property type="entry name" value="P-loop containing nucleoside triphosphate hydrolases"/>
    <property type="match status" value="1"/>
</dbReference>
<dbReference type="PANTHER" id="PTHR36766:SF70">
    <property type="entry name" value="DISEASE RESISTANCE PROTEIN RGA4"/>
    <property type="match status" value="1"/>
</dbReference>
<feature type="domain" description="R13L1/DRL21-like LRR repeat region" evidence="11">
    <location>
        <begin position="658"/>
        <end position="795"/>
    </location>
</feature>
<protein>
    <submittedName>
        <fullName evidence="12">Uncharacterized protein</fullName>
    </submittedName>
</protein>